<evidence type="ECO:0000259" key="1">
    <source>
        <dbReference type="SMART" id="SM00694"/>
    </source>
</evidence>
<dbReference type="GO" id="GO:0005778">
    <property type="term" value="C:peroxisomal membrane"/>
    <property type="evidence" value="ECO:0007669"/>
    <property type="project" value="UniProtKB-ARBA"/>
</dbReference>
<dbReference type="SMART" id="SM00694">
    <property type="entry name" value="DysFC"/>
    <property type="match status" value="1"/>
</dbReference>
<dbReference type="GO" id="GO:0007031">
    <property type="term" value="P:peroxisome organization"/>
    <property type="evidence" value="ECO:0007669"/>
    <property type="project" value="UniProtKB-ARBA"/>
</dbReference>
<dbReference type="InterPro" id="IPR010482">
    <property type="entry name" value="TECPR1-like_DysF"/>
</dbReference>
<dbReference type="PANTHER" id="PTHR23250">
    <property type="entry name" value="DYSFERLIN-RELATED"/>
    <property type="match status" value="1"/>
</dbReference>
<sequence length="233" mass="27576">MALPVIDYSRLLQFDPSPWCDADMRYTPMDIKTYQLPDPTWEWVTKEWMVDMTEDVDEAGWQYALKFHGAVWHGNYKHFRSFVRRRRWVRLRHRCVANMPPTKAKQETHVKTRTLVNIDEPSTSKTHHGQQLYDSLKQCHIDRERLVILEHAISSMLPGTEDELIANAQKYMALLDYESSKRKFVHRLLALKYSNRRERSLTFTADDKKALQSLRFYSDVQSVISLLENSAEQ</sequence>
<dbReference type="EMBL" id="JABAYA010000028">
    <property type="protein sequence ID" value="KAF7729161.1"/>
    <property type="molecule type" value="Genomic_DNA"/>
</dbReference>
<dbReference type="Pfam" id="PF06398">
    <property type="entry name" value="Pex24p"/>
    <property type="match status" value="1"/>
</dbReference>
<keyword evidence="3" id="KW-1185">Reference proteome</keyword>
<comment type="caution">
    <text evidence="2">The sequence shown here is derived from an EMBL/GenBank/DDBJ whole genome shotgun (WGS) entry which is preliminary data.</text>
</comment>
<proteinExistence type="predicted"/>
<dbReference type="InterPro" id="IPR051513">
    <property type="entry name" value="Tectonin_beta-prop"/>
</dbReference>
<feature type="domain" description="Peroxin/Ferlin" evidence="1">
    <location>
        <begin position="60"/>
        <end position="95"/>
    </location>
</feature>
<dbReference type="Proteomes" id="UP000605846">
    <property type="component" value="Unassembled WGS sequence"/>
</dbReference>
<protein>
    <recommendedName>
        <fullName evidence="1">Peroxin/Ferlin domain-containing protein</fullName>
    </recommendedName>
</protein>
<dbReference type="OrthoDB" id="72441at2759"/>
<evidence type="ECO:0000313" key="3">
    <source>
        <dbReference type="Proteomes" id="UP000605846"/>
    </source>
</evidence>
<reference evidence="2" key="1">
    <citation type="submission" date="2020-01" db="EMBL/GenBank/DDBJ databases">
        <title>Genome Sequencing of Three Apophysomyces-Like Fungal Strains Confirms a Novel Fungal Genus in the Mucoromycota with divergent Burkholderia-like Endosymbiotic Bacteria.</title>
        <authorList>
            <person name="Stajich J.E."/>
            <person name="Macias A.M."/>
            <person name="Carter-House D."/>
            <person name="Lovett B."/>
            <person name="Kasson L.R."/>
            <person name="Berry K."/>
            <person name="Grigoriev I."/>
            <person name="Chang Y."/>
            <person name="Spatafora J."/>
            <person name="Kasson M.T."/>
        </authorList>
    </citation>
    <scope>NUCLEOTIDE SEQUENCE</scope>
    <source>
        <strain evidence="2">NRRL A-21654</strain>
    </source>
</reference>
<dbReference type="PANTHER" id="PTHR23250:SF1">
    <property type="entry name" value="TECTONIN BETA-PROPELLER REPEAT-CONTAINING PROTEIN 1"/>
    <property type="match status" value="1"/>
</dbReference>
<name>A0A8H7ER74_9FUNG</name>
<evidence type="ECO:0000313" key="2">
    <source>
        <dbReference type="EMBL" id="KAF7729161.1"/>
    </source>
</evidence>
<dbReference type="InterPro" id="IPR006614">
    <property type="entry name" value="Peroxin/Ferlin"/>
</dbReference>
<accession>A0A8H7ER74</accession>
<organism evidence="2 3">
    <name type="scientific">Apophysomyces ossiformis</name>
    <dbReference type="NCBI Taxonomy" id="679940"/>
    <lineage>
        <taxon>Eukaryota</taxon>
        <taxon>Fungi</taxon>
        <taxon>Fungi incertae sedis</taxon>
        <taxon>Mucoromycota</taxon>
        <taxon>Mucoromycotina</taxon>
        <taxon>Mucoromycetes</taxon>
        <taxon>Mucorales</taxon>
        <taxon>Mucorineae</taxon>
        <taxon>Mucoraceae</taxon>
        <taxon>Apophysomyces</taxon>
    </lineage>
</organism>
<gene>
    <name evidence="2" type="ORF">EC973_004929</name>
</gene>
<dbReference type="AlphaFoldDB" id="A0A8H7ER74"/>